<sequence length="68" mass="7730">MKCQFSKCWLNRQLERAQHCSWNAVRLRGAVAVDEFVKAKTAHRIPTSSTLPRLSIYLSILNQLSVGT</sequence>
<reference evidence="1" key="2">
    <citation type="journal article" date="2015" name="Data Brief">
        <title>Shoot transcriptome of the giant reed, Arundo donax.</title>
        <authorList>
            <person name="Barrero R.A."/>
            <person name="Guerrero F.D."/>
            <person name="Moolhuijzen P."/>
            <person name="Goolsby J.A."/>
            <person name="Tidwell J."/>
            <person name="Bellgard S.E."/>
            <person name="Bellgard M.I."/>
        </authorList>
    </citation>
    <scope>NUCLEOTIDE SEQUENCE</scope>
    <source>
        <tissue evidence="1">Shoot tissue taken approximately 20 cm above the soil surface</tissue>
    </source>
</reference>
<accession>A0A0A9G6H9</accession>
<evidence type="ECO:0000313" key="1">
    <source>
        <dbReference type="EMBL" id="JAE18126.1"/>
    </source>
</evidence>
<reference evidence="1" key="1">
    <citation type="submission" date="2014-09" db="EMBL/GenBank/DDBJ databases">
        <authorList>
            <person name="Magalhaes I.L.F."/>
            <person name="Oliveira U."/>
            <person name="Santos F.R."/>
            <person name="Vidigal T.H.D.A."/>
            <person name="Brescovit A.D."/>
            <person name="Santos A.J."/>
        </authorList>
    </citation>
    <scope>NUCLEOTIDE SEQUENCE</scope>
    <source>
        <tissue evidence="1">Shoot tissue taken approximately 20 cm above the soil surface</tissue>
    </source>
</reference>
<dbReference type="EMBL" id="GBRH01179770">
    <property type="protein sequence ID" value="JAE18126.1"/>
    <property type="molecule type" value="Transcribed_RNA"/>
</dbReference>
<name>A0A0A9G6H9_ARUDO</name>
<proteinExistence type="predicted"/>
<organism evidence="1">
    <name type="scientific">Arundo donax</name>
    <name type="common">Giant reed</name>
    <name type="synonym">Donax arundinaceus</name>
    <dbReference type="NCBI Taxonomy" id="35708"/>
    <lineage>
        <taxon>Eukaryota</taxon>
        <taxon>Viridiplantae</taxon>
        <taxon>Streptophyta</taxon>
        <taxon>Embryophyta</taxon>
        <taxon>Tracheophyta</taxon>
        <taxon>Spermatophyta</taxon>
        <taxon>Magnoliopsida</taxon>
        <taxon>Liliopsida</taxon>
        <taxon>Poales</taxon>
        <taxon>Poaceae</taxon>
        <taxon>PACMAD clade</taxon>
        <taxon>Arundinoideae</taxon>
        <taxon>Arundineae</taxon>
        <taxon>Arundo</taxon>
    </lineage>
</organism>
<protein>
    <submittedName>
        <fullName evidence="1">Uncharacterized protein</fullName>
    </submittedName>
</protein>
<dbReference type="AlphaFoldDB" id="A0A0A9G6H9"/>